<dbReference type="Gene3D" id="3.30.70.330">
    <property type="match status" value="2"/>
</dbReference>
<reference evidence="5" key="3">
    <citation type="submission" date="2015-06" db="UniProtKB">
        <authorList>
            <consortium name="EnsemblMetazoa"/>
        </authorList>
    </citation>
    <scope>IDENTIFICATION</scope>
</reference>
<dbReference type="SUPFAM" id="SSF54928">
    <property type="entry name" value="RNA-binding domain, RBD"/>
    <property type="match status" value="2"/>
</dbReference>
<reference evidence="4 6" key="2">
    <citation type="journal article" date="2013" name="Nature">
        <title>Insights into bilaterian evolution from three spiralian genomes.</title>
        <authorList>
            <person name="Simakov O."/>
            <person name="Marletaz F."/>
            <person name="Cho S.J."/>
            <person name="Edsinger-Gonzales E."/>
            <person name="Havlak P."/>
            <person name="Hellsten U."/>
            <person name="Kuo D.H."/>
            <person name="Larsson T."/>
            <person name="Lv J."/>
            <person name="Arendt D."/>
            <person name="Savage R."/>
            <person name="Osoegawa K."/>
            <person name="de Jong P."/>
            <person name="Grimwood J."/>
            <person name="Chapman J.A."/>
            <person name="Shapiro H."/>
            <person name="Aerts A."/>
            <person name="Otillar R.P."/>
            <person name="Terry A.Y."/>
            <person name="Boore J.L."/>
            <person name="Grigoriev I.V."/>
            <person name="Lindberg D.R."/>
            <person name="Seaver E.C."/>
            <person name="Weisblat D.A."/>
            <person name="Putnam N.H."/>
            <person name="Rokhsar D.S."/>
        </authorList>
    </citation>
    <scope>NUCLEOTIDE SEQUENCE</scope>
    <source>
        <strain evidence="4 6">I ESC-2004</strain>
    </source>
</reference>
<dbReference type="EMBL" id="AMQN01001240">
    <property type="status" value="NOT_ANNOTATED_CDS"/>
    <property type="molecule type" value="Genomic_DNA"/>
</dbReference>
<reference evidence="6" key="1">
    <citation type="submission" date="2012-12" db="EMBL/GenBank/DDBJ databases">
        <authorList>
            <person name="Hellsten U."/>
            <person name="Grimwood J."/>
            <person name="Chapman J.A."/>
            <person name="Shapiro H."/>
            <person name="Aerts A."/>
            <person name="Otillar R.P."/>
            <person name="Terry A.Y."/>
            <person name="Boore J.L."/>
            <person name="Simakov O."/>
            <person name="Marletaz F."/>
            <person name="Cho S.-J."/>
            <person name="Edsinger-Gonzales E."/>
            <person name="Havlak P."/>
            <person name="Kuo D.-H."/>
            <person name="Larsson T."/>
            <person name="Lv J."/>
            <person name="Arendt D."/>
            <person name="Savage R."/>
            <person name="Osoegawa K."/>
            <person name="de Jong P."/>
            <person name="Lindberg D.R."/>
            <person name="Seaver E.C."/>
            <person name="Weisblat D.A."/>
            <person name="Putnam N.H."/>
            <person name="Grigoriev I.V."/>
            <person name="Rokhsar D.S."/>
        </authorList>
    </citation>
    <scope>NUCLEOTIDE SEQUENCE</scope>
    <source>
        <strain evidence="6">I ESC-2004</strain>
    </source>
</reference>
<dbReference type="InterPro" id="IPR035979">
    <property type="entry name" value="RBD_domain_sf"/>
</dbReference>
<dbReference type="PROSITE" id="PS50102">
    <property type="entry name" value="RRM"/>
    <property type="match status" value="1"/>
</dbReference>
<proteinExistence type="predicted"/>
<protein>
    <recommendedName>
        <fullName evidence="3">RRM domain-containing protein</fullName>
    </recommendedName>
</protein>
<dbReference type="HOGENOM" id="CLU_056487_0_0_1"/>
<name>R7URU7_CAPTE</name>
<feature type="domain" description="RRM" evidence="3">
    <location>
        <begin position="93"/>
        <end position="168"/>
    </location>
</feature>
<feature type="non-terminal residue" evidence="4">
    <location>
        <position position="212"/>
    </location>
</feature>
<dbReference type="Proteomes" id="UP000014760">
    <property type="component" value="Unassembled WGS sequence"/>
</dbReference>
<dbReference type="SMART" id="SM00360">
    <property type="entry name" value="RRM"/>
    <property type="match status" value="2"/>
</dbReference>
<feature type="non-terminal residue" evidence="4">
    <location>
        <position position="1"/>
    </location>
</feature>
<dbReference type="PANTHER" id="PTHR23189">
    <property type="entry name" value="RNA RECOGNITION MOTIF-CONTAINING"/>
    <property type="match status" value="1"/>
</dbReference>
<accession>R7URU7</accession>
<dbReference type="STRING" id="283909.R7URU7"/>
<evidence type="ECO:0000256" key="2">
    <source>
        <dbReference type="PROSITE-ProRule" id="PRU00176"/>
    </source>
</evidence>
<dbReference type="Pfam" id="PF00076">
    <property type="entry name" value="RRM_1"/>
    <property type="match status" value="2"/>
</dbReference>
<evidence type="ECO:0000256" key="1">
    <source>
        <dbReference type="ARBA" id="ARBA00022884"/>
    </source>
</evidence>
<organism evidence="4">
    <name type="scientific">Capitella teleta</name>
    <name type="common">Polychaete worm</name>
    <dbReference type="NCBI Taxonomy" id="283909"/>
    <lineage>
        <taxon>Eukaryota</taxon>
        <taxon>Metazoa</taxon>
        <taxon>Spiralia</taxon>
        <taxon>Lophotrochozoa</taxon>
        <taxon>Annelida</taxon>
        <taxon>Polychaeta</taxon>
        <taxon>Sedentaria</taxon>
        <taxon>Scolecida</taxon>
        <taxon>Capitellidae</taxon>
        <taxon>Capitella</taxon>
    </lineage>
</organism>
<dbReference type="InterPro" id="IPR012677">
    <property type="entry name" value="Nucleotide-bd_a/b_plait_sf"/>
</dbReference>
<dbReference type="EMBL" id="KB300949">
    <property type="protein sequence ID" value="ELU06101.1"/>
    <property type="molecule type" value="Genomic_DNA"/>
</dbReference>
<dbReference type="InterPro" id="IPR000504">
    <property type="entry name" value="RRM_dom"/>
</dbReference>
<dbReference type="GO" id="GO:0003723">
    <property type="term" value="F:RNA binding"/>
    <property type="evidence" value="ECO:0007669"/>
    <property type="project" value="UniProtKB-UniRule"/>
</dbReference>
<evidence type="ECO:0000313" key="5">
    <source>
        <dbReference type="EnsemblMetazoa" id="CapteP45696"/>
    </source>
</evidence>
<evidence type="ECO:0000313" key="4">
    <source>
        <dbReference type="EMBL" id="ELU06101.1"/>
    </source>
</evidence>
<keyword evidence="1 2" id="KW-0694">RNA-binding</keyword>
<gene>
    <name evidence="4" type="ORF">CAPTEDRAFT_45696</name>
</gene>
<evidence type="ECO:0000313" key="6">
    <source>
        <dbReference type="Proteomes" id="UP000014760"/>
    </source>
</evidence>
<dbReference type="AlphaFoldDB" id="R7URU7"/>
<dbReference type="EnsemblMetazoa" id="CapteT45696">
    <property type="protein sequence ID" value="CapteP45696"/>
    <property type="gene ID" value="CapteG45696"/>
</dbReference>
<keyword evidence="6" id="KW-1185">Reference proteome</keyword>
<dbReference type="OMA" id="MDDEMIN"/>
<evidence type="ECO:0000259" key="3">
    <source>
        <dbReference type="PROSITE" id="PS50102"/>
    </source>
</evidence>
<dbReference type="OrthoDB" id="6407164at2759"/>
<sequence length="212" mass="23898">SPDSSLRDGLFHEYKKYGKVTSVSVIGSGTDRHAVVSFKKPEDASKAYEQSVGRVFFGSQIIVDRHEGFGEFDDSEFQPPEAELDEYHHKATRTLFVGNLELDIDKQQLRSIFQKYGFIVDIDIKKQGNVSCYAFVQYDDIKSVVQALHDMDGEIIGTNKIKLGFGKSMPTNCVWLDGIAESVTEKFLARQFNRYGHVSQSVIDRDTSRGLV</sequence>